<dbReference type="PANTHER" id="PTHR24286">
    <property type="entry name" value="CYTOCHROME P450 26"/>
    <property type="match status" value="1"/>
</dbReference>
<evidence type="ECO:0000256" key="4">
    <source>
        <dbReference type="ARBA" id="ARBA00022723"/>
    </source>
</evidence>
<dbReference type="AlphaFoldDB" id="A0A6J7EYG4"/>
<dbReference type="GO" id="GO:0016705">
    <property type="term" value="F:oxidoreductase activity, acting on paired donors, with incorporation or reduction of molecular oxygen"/>
    <property type="evidence" value="ECO:0007669"/>
    <property type="project" value="InterPro"/>
</dbReference>
<keyword evidence="7" id="KW-0503">Monooxygenase</keyword>
<keyword evidence="6" id="KW-0408">Iron</keyword>
<dbReference type="GO" id="GO:0020037">
    <property type="term" value="F:heme binding"/>
    <property type="evidence" value="ECO:0007669"/>
    <property type="project" value="InterPro"/>
</dbReference>
<protein>
    <submittedName>
        <fullName evidence="8">Unannotated protein</fullName>
    </submittedName>
</protein>
<dbReference type="InterPro" id="IPR001128">
    <property type="entry name" value="Cyt_P450"/>
</dbReference>
<reference evidence="8" key="1">
    <citation type="submission" date="2020-05" db="EMBL/GenBank/DDBJ databases">
        <authorList>
            <person name="Chiriac C."/>
            <person name="Salcher M."/>
            <person name="Ghai R."/>
            <person name="Kavagutti S V."/>
        </authorList>
    </citation>
    <scope>NUCLEOTIDE SEQUENCE</scope>
</reference>
<keyword evidence="4" id="KW-0479">Metal-binding</keyword>
<accession>A0A6J7EYG4</accession>
<dbReference type="GO" id="GO:0005506">
    <property type="term" value="F:iron ion binding"/>
    <property type="evidence" value="ECO:0007669"/>
    <property type="project" value="InterPro"/>
</dbReference>
<evidence type="ECO:0000256" key="5">
    <source>
        <dbReference type="ARBA" id="ARBA00023002"/>
    </source>
</evidence>
<dbReference type="CDD" id="cd00302">
    <property type="entry name" value="cytochrome_P450"/>
    <property type="match status" value="1"/>
</dbReference>
<name>A0A6J7EYG4_9ZZZZ</name>
<organism evidence="8">
    <name type="scientific">freshwater metagenome</name>
    <dbReference type="NCBI Taxonomy" id="449393"/>
    <lineage>
        <taxon>unclassified sequences</taxon>
        <taxon>metagenomes</taxon>
        <taxon>ecological metagenomes</taxon>
    </lineage>
</organism>
<dbReference type="SUPFAM" id="SSF48264">
    <property type="entry name" value="Cytochrome P450"/>
    <property type="match status" value="1"/>
</dbReference>
<evidence type="ECO:0000256" key="2">
    <source>
        <dbReference type="ARBA" id="ARBA00010617"/>
    </source>
</evidence>
<dbReference type="Gene3D" id="1.10.630.10">
    <property type="entry name" value="Cytochrome P450"/>
    <property type="match status" value="1"/>
</dbReference>
<sequence>MLFGAGDIRRMADDDHRDYRKALVRAIRSPDADAGVAEFGEIVTRALGAYAADSSERAGSSEAFAATTRAMATELLVRVFFGARVGSPAGDRLIAGYRELGPYGLVWNSQQRQIVAYATIRDQIRADLADLARGDQGITSTCIAAVLEAQGALDEAMLGNLITMVDMGRSDVQVLLRWLTRYAAQHPAIVDQIALDQIALNQSSPTEQGRSLAEAFVTEVLRTDQSERLERRARHDIHFEGHFIAAGTFVRLCLWESHHDEGSFADPFRFDPQRFTGSMPAADTFAPFGLDHHKCPFADLTIRLGTQYLLALARGYRVELSSDGEPYRGAYHWEPPRRLAAELVAR</sequence>
<keyword evidence="3" id="KW-0349">Heme</keyword>
<dbReference type="EMBL" id="CAFBLP010000082">
    <property type="protein sequence ID" value="CAB4887461.1"/>
    <property type="molecule type" value="Genomic_DNA"/>
</dbReference>
<dbReference type="PANTHER" id="PTHR24286:SF24">
    <property type="entry name" value="LANOSTEROL 14-ALPHA DEMETHYLASE"/>
    <property type="match status" value="1"/>
</dbReference>
<keyword evidence="5" id="KW-0560">Oxidoreductase</keyword>
<dbReference type="InterPro" id="IPR036396">
    <property type="entry name" value="Cyt_P450_sf"/>
</dbReference>
<evidence type="ECO:0000256" key="3">
    <source>
        <dbReference type="ARBA" id="ARBA00022617"/>
    </source>
</evidence>
<gene>
    <name evidence="8" type="ORF">UFOPK3376_02495</name>
</gene>
<evidence type="ECO:0000313" key="8">
    <source>
        <dbReference type="EMBL" id="CAB4887461.1"/>
    </source>
</evidence>
<evidence type="ECO:0000256" key="7">
    <source>
        <dbReference type="ARBA" id="ARBA00023033"/>
    </source>
</evidence>
<proteinExistence type="inferred from homology"/>
<evidence type="ECO:0000256" key="1">
    <source>
        <dbReference type="ARBA" id="ARBA00001971"/>
    </source>
</evidence>
<dbReference type="GO" id="GO:0016125">
    <property type="term" value="P:sterol metabolic process"/>
    <property type="evidence" value="ECO:0007669"/>
    <property type="project" value="TreeGrafter"/>
</dbReference>
<dbReference type="Pfam" id="PF00067">
    <property type="entry name" value="p450"/>
    <property type="match status" value="1"/>
</dbReference>
<comment type="similarity">
    <text evidence="2">Belongs to the cytochrome P450 family.</text>
</comment>
<comment type="cofactor">
    <cofactor evidence="1">
        <name>heme</name>
        <dbReference type="ChEBI" id="CHEBI:30413"/>
    </cofactor>
</comment>
<evidence type="ECO:0000256" key="6">
    <source>
        <dbReference type="ARBA" id="ARBA00023004"/>
    </source>
</evidence>
<dbReference type="GO" id="GO:0004497">
    <property type="term" value="F:monooxygenase activity"/>
    <property type="evidence" value="ECO:0007669"/>
    <property type="project" value="UniProtKB-KW"/>
</dbReference>